<dbReference type="Pfam" id="PF12804">
    <property type="entry name" value="NTP_transf_3"/>
    <property type="match status" value="1"/>
</dbReference>
<dbReference type="InterPro" id="IPR025877">
    <property type="entry name" value="MobA-like_NTP_Trfase"/>
</dbReference>
<feature type="domain" description="MobA-like NTP transferase" evidence="1">
    <location>
        <begin position="17"/>
        <end position="173"/>
    </location>
</feature>
<comment type="caution">
    <text evidence="2">The sequence shown here is derived from an EMBL/GenBank/DDBJ whole genome shotgun (WGS) entry which is preliminary data.</text>
</comment>
<organism evidence="2 3">
    <name type="scientific">[Clostridium] citroniae WAL-19142</name>
    <dbReference type="NCBI Taxonomy" id="742734"/>
    <lineage>
        <taxon>Bacteria</taxon>
        <taxon>Bacillati</taxon>
        <taxon>Bacillota</taxon>
        <taxon>Clostridia</taxon>
        <taxon>Lachnospirales</taxon>
        <taxon>Lachnospiraceae</taxon>
        <taxon>Enterocloster</taxon>
    </lineage>
</organism>
<protein>
    <recommendedName>
        <fullName evidence="1">MobA-like NTP transferase domain-containing protein</fullName>
    </recommendedName>
</protein>
<sequence>MEVISRKGDKGMKQTGAVLLAAGLSSRMGAFKPMLPFGGDTISRQVVSTLLQLGVDPVVVVTGFRANELEEHLRPLGVRFVRNERYRETQMFDSVKLGMEAAVRECGRVMVMPMDIPAVRPDTIAGLLNMDAEVVYPVCRGIPGHPLVMERRIAAAVCGDNGDGGLWEAVKRTKAVILELETKDEGILKDVDTQREYRDLIQWNHARQSIGNR</sequence>
<dbReference type="AlphaFoldDB" id="A0A0J9C0F3"/>
<evidence type="ECO:0000259" key="1">
    <source>
        <dbReference type="Pfam" id="PF12804"/>
    </source>
</evidence>
<reference evidence="2 3" key="1">
    <citation type="submission" date="2011-04" db="EMBL/GenBank/DDBJ databases">
        <title>The Genome Sequence of Clostridium citroniae WAL-19142.</title>
        <authorList>
            <consortium name="The Broad Institute Genome Sequencing Platform"/>
            <person name="Earl A."/>
            <person name="Ward D."/>
            <person name="Feldgarden M."/>
            <person name="Gevers D."/>
            <person name="Warren Y.A."/>
            <person name="Tyrrell K.L."/>
            <person name="Citron D.M."/>
            <person name="Goldstein E.J."/>
            <person name="Daigneault M."/>
            <person name="Allen-Vercoe E."/>
            <person name="Young S.K."/>
            <person name="Zeng Q."/>
            <person name="Gargeya S."/>
            <person name="Fitzgerald M."/>
            <person name="Haas B."/>
            <person name="Abouelleil A."/>
            <person name="Alvarado L."/>
            <person name="Arachchi H.M."/>
            <person name="Berlin A."/>
            <person name="Brown A."/>
            <person name="Chapman S.B."/>
            <person name="Chen Z."/>
            <person name="Dunbar C."/>
            <person name="Freedman E."/>
            <person name="Gearin G."/>
            <person name="Gellesch M."/>
            <person name="Goldberg J."/>
            <person name="Griggs A."/>
            <person name="Gujja S."/>
            <person name="Heilman E.R."/>
            <person name="Heiman D."/>
            <person name="Howarth C."/>
            <person name="Larson L."/>
            <person name="Lui A."/>
            <person name="MacDonald P.J."/>
            <person name="Mehta T."/>
            <person name="Montmayeur A."/>
            <person name="Murphy C."/>
            <person name="Neiman D."/>
            <person name="Pearson M."/>
            <person name="Priest M."/>
            <person name="Roberts A."/>
            <person name="Saif S."/>
            <person name="Shea T."/>
            <person name="Shenoy N."/>
            <person name="Sisk P."/>
            <person name="Stolte C."/>
            <person name="Sykes S."/>
            <person name="White J."/>
            <person name="Yandava C."/>
            <person name="Wortman J."/>
            <person name="Nusbaum C."/>
            <person name="Birren B."/>
        </authorList>
    </citation>
    <scope>NUCLEOTIDE SEQUENCE [LARGE SCALE GENOMIC DNA]</scope>
    <source>
        <strain evidence="2 3">WAL-19142</strain>
    </source>
</reference>
<dbReference type="Proteomes" id="UP000037392">
    <property type="component" value="Unassembled WGS sequence"/>
</dbReference>
<dbReference type="InterPro" id="IPR029044">
    <property type="entry name" value="Nucleotide-diphossugar_trans"/>
</dbReference>
<dbReference type="SUPFAM" id="SSF53448">
    <property type="entry name" value="Nucleotide-diphospho-sugar transferases"/>
    <property type="match status" value="1"/>
</dbReference>
<dbReference type="Gene3D" id="3.90.550.10">
    <property type="entry name" value="Spore Coat Polysaccharide Biosynthesis Protein SpsA, Chain A"/>
    <property type="match status" value="1"/>
</dbReference>
<dbReference type="PATRIC" id="fig|742734.4.peg.3663"/>
<dbReference type="PANTHER" id="PTHR43777:SF1">
    <property type="entry name" value="MOLYBDENUM COFACTOR CYTIDYLYLTRANSFERASE"/>
    <property type="match status" value="1"/>
</dbReference>
<name>A0A0J9C0F3_9FIRM</name>
<gene>
    <name evidence="2" type="ORF">HMPREF9470_03415</name>
</gene>
<dbReference type="PANTHER" id="PTHR43777">
    <property type="entry name" value="MOLYBDENUM COFACTOR CYTIDYLYLTRANSFERASE"/>
    <property type="match status" value="1"/>
</dbReference>
<dbReference type="GO" id="GO:0016779">
    <property type="term" value="F:nucleotidyltransferase activity"/>
    <property type="evidence" value="ECO:0007669"/>
    <property type="project" value="UniProtKB-ARBA"/>
</dbReference>
<dbReference type="CDD" id="cd04182">
    <property type="entry name" value="GT_2_like_f"/>
    <property type="match status" value="1"/>
</dbReference>
<evidence type="ECO:0000313" key="3">
    <source>
        <dbReference type="Proteomes" id="UP000037392"/>
    </source>
</evidence>
<dbReference type="EMBL" id="ADLK01000025">
    <property type="protein sequence ID" value="KMW17934.1"/>
    <property type="molecule type" value="Genomic_DNA"/>
</dbReference>
<evidence type="ECO:0000313" key="2">
    <source>
        <dbReference type="EMBL" id="KMW17934.1"/>
    </source>
</evidence>
<accession>A0A0J9C0F3</accession>
<proteinExistence type="predicted"/>